<keyword evidence="2" id="KW-1185">Reference proteome</keyword>
<name>A0ACC6SGC2_9BACI</name>
<evidence type="ECO:0000313" key="1">
    <source>
        <dbReference type="EMBL" id="MEQ2528921.1"/>
    </source>
</evidence>
<organism evidence="1 2">
    <name type="scientific">Robertmurraya yapensis</name>
    <name type="common">ex Hitch et al 2024</name>
    <dbReference type="NCBI Taxonomy" id="3133160"/>
    <lineage>
        <taxon>Bacteria</taxon>
        <taxon>Bacillati</taxon>
        <taxon>Bacillota</taxon>
        <taxon>Bacilli</taxon>
        <taxon>Bacillales</taxon>
        <taxon>Bacillaceae</taxon>
        <taxon>Robertmurraya</taxon>
    </lineage>
</organism>
<comment type="caution">
    <text evidence="1">The sequence shown here is derived from an EMBL/GenBank/DDBJ whole genome shotgun (WGS) entry which is preliminary data.</text>
</comment>
<accession>A0ACC6SGC2</accession>
<dbReference type="Proteomes" id="UP001439875">
    <property type="component" value="Unassembled WGS sequence"/>
</dbReference>
<protein>
    <submittedName>
        <fullName evidence="1">Site-specific integrase</fullName>
    </submittedName>
</protein>
<reference evidence="1" key="1">
    <citation type="submission" date="2024-03" db="EMBL/GenBank/DDBJ databases">
        <title>Human intestinal bacterial collection.</title>
        <authorList>
            <person name="Pauvert C."/>
            <person name="Hitch T.C.A."/>
            <person name="Clavel T."/>
        </authorList>
    </citation>
    <scope>NUCLEOTIDE SEQUENCE</scope>
    <source>
        <strain evidence="1">CLA-AA-H227</strain>
    </source>
</reference>
<dbReference type="EMBL" id="JBBMEW010000024">
    <property type="protein sequence ID" value="MEQ2528921.1"/>
    <property type="molecule type" value="Genomic_DNA"/>
</dbReference>
<proteinExistence type="predicted"/>
<sequence>MKISNKSIFERIHADENGTPINKDTIQYRLYKINKNGQDIFVLYDDNMDVISPAYRYINIAMASQSYNSREKAMYAVRLLYCFLQLTKTKITKLKQDDIEKLKYFLLGYSPEKGSYSMQLQTVRSNATVNGYLNVYRSYLKYINIECDYLFETKKAIIKGINRMTEKAELVTSYSSNIKTGTPVQRVPRYISVDNFPKIIKIIRKDENKMAECIVRIMYQFGLRLGEVLGLTFEDVVEENIDGNLYPVLYIRNRSTDKHFQKAKTCMNITDKAQFRSKDYKTENYGYQKVIVTYDIYELINTYIEDAHSAARSKNMTRYKSGVSADKAVKDKYETDNYYVFINSIGTALSEQIWNKYIKSVFKRAEIPIDSNSKKTNLNHKFRHGFAMFHVQYRKTPLLELQKLMRHASISSTMVYYNPTEADEAAIKNDFVNELYDLIPDLRSGNI</sequence>
<gene>
    <name evidence="1" type="ORF">WMO40_19805</name>
</gene>
<evidence type="ECO:0000313" key="2">
    <source>
        <dbReference type="Proteomes" id="UP001439875"/>
    </source>
</evidence>